<dbReference type="Proteomes" id="UP001217089">
    <property type="component" value="Unassembled WGS sequence"/>
</dbReference>
<gene>
    <name evidence="7" type="ORF">KUTeg_008763</name>
</gene>
<comment type="subcellular location">
    <subcellularLocation>
        <location evidence="1">Membrane</location>
        <topology evidence="1">Multi-pass membrane protein</topology>
    </subcellularLocation>
</comment>
<evidence type="ECO:0000313" key="8">
    <source>
        <dbReference type="Proteomes" id="UP001217089"/>
    </source>
</evidence>
<reference evidence="7 8" key="1">
    <citation type="submission" date="2022-12" db="EMBL/GenBank/DDBJ databases">
        <title>Chromosome-level genome of Tegillarca granosa.</title>
        <authorList>
            <person name="Kim J."/>
        </authorList>
    </citation>
    <scope>NUCLEOTIDE SEQUENCE [LARGE SCALE GENOMIC DNA]</scope>
    <source>
        <strain evidence="7">Teg-2019</strain>
        <tissue evidence="7">Adductor muscle</tissue>
    </source>
</reference>
<name>A0ABQ9FED2_TEGGR</name>
<feature type="transmembrane region" description="Helical" evidence="6">
    <location>
        <begin position="88"/>
        <end position="116"/>
    </location>
</feature>
<organism evidence="7 8">
    <name type="scientific">Tegillarca granosa</name>
    <name type="common">Malaysian cockle</name>
    <name type="synonym">Anadara granosa</name>
    <dbReference type="NCBI Taxonomy" id="220873"/>
    <lineage>
        <taxon>Eukaryota</taxon>
        <taxon>Metazoa</taxon>
        <taxon>Spiralia</taxon>
        <taxon>Lophotrochozoa</taxon>
        <taxon>Mollusca</taxon>
        <taxon>Bivalvia</taxon>
        <taxon>Autobranchia</taxon>
        <taxon>Pteriomorphia</taxon>
        <taxon>Arcoida</taxon>
        <taxon>Arcoidea</taxon>
        <taxon>Arcidae</taxon>
        <taxon>Tegillarca</taxon>
    </lineage>
</organism>
<evidence type="ECO:0000313" key="7">
    <source>
        <dbReference type="EMBL" id="KAJ8314202.1"/>
    </source>
</evidence>
<proteinExistence type="inferred from homology"/>
<dbReference type="PANTHER" id="PTHR12665">
    <property type="entry name" value="ORMDL PROTEINS"/>
    <property type="match status" value="1"/>
</dbReference>
<protein>
    <submittedName>
        <fullName evidence="7">Uncharacterized protein</fullName>
    </submittedName>
</protein>
<comment type="similarity">
    <text evidence="2">Belongs to the ORM family.</text>
</comment>
<evidence type="ECO:0000256" key="2">
    <source>
        <dbReference type="ARBA" id="ARBA00007649"/>
    </source>
</evidence>
<evidence type="ECO:0000256" key="3">
    <source>
        <dbReference type="ARBA" id="ARBA00022692"/>
    </source>
</evidence>
<evidence type="ECO:0000256" key="5">
    <source>
        <dbReference type="ARBA" id="ARBA00023136"/>
    </source>
</evidence>
<keyword evidence="4 6" id="KW-1133">Transmembrane helix</keyword>
<evidence type="ECO:0000256" key="4">
    <source>
        <dbReference type="ARBA" id="ARBA00022989"/>
    </source>
</evidence>
<feature type="transmembrane region" description="Helical" evidence="6">
    <location>
        <begin position="136"/>
        <end position="155"/>
    </location>
</feature>
<dbReference type="Pfam" id="PF04061">
    <property type="entry name" value="ORMDL"/>
    <property type="match status" value="2"/>
</dbReference>
<keyword evidence="3 6" id="KW-0812">Transmembrane</keyword>
<keyword evidence="5 6" id="KW-0472">Membrane</keyword>
<dbReference type="InterPro" id="IPR007203">
    <property type="entry name" value="ORMDL"/>
</dbReference>
<sequence length="239" mass="27033">MRKNCSKTIAKNNTSFSSNGCSDYHVEDIYMPINNSDIEALTATLRFYLFGIPRVPPDPKDACVKMEPGTATAEENPTHSYLGSRGIWITYVLIIFLFHLLLLSVPFFTVAIAWTLTNVFHDVWEQIDNGQHFTPTKKFLTIVPIVLFFLASFYTKYDKVHFIVNAVALAVAVLPKLPMFHGVRIFGINKCMNSSCYKSVMSLTRYGSVFSPLGKQSFLLLTLTELPKYSLYQKFSLVA</sequence>
<feature type="transmembrane region" description="Helical" evidence="6">
    <location>
        <begin position="162"/>
        <end position="183"/>
    </location>
</feature>
<dbReference type="EMBL" id="JARBDR010000342">
    <property type="protein sequence ID" value="KAJ8314202.1"/>
    <property type="molecule type" value="Genomic_DNA"/>
</dbReference>
<keyword evidence="8" id="KW-1185">Reference proteome</keyword>
<accession>A0ABQ9FED2</accession>
<evidence type="ECO:0000256" key="6">
    <source>
        <dbReference type="SAM" id="Phobius"/>
    </source>
</evidence>
<evidence type="ECO:0000256" key="1">
    <source>
        <dbReference type="ARBA" id="ARBA00004141"/>
    </source>
</evidence>
<comment type="caution">
    <text evidence="7">The sequence shown here is derived from an EMBL/GenBank/DDBJ whole genome shotgun (WGS) entry which is preliminary data.</text>
</comment>